<evidence type="ECO:0000313" key="3">
    <source>
        <dbReference type="Proteomes" id="UP001162131"/>
    </source>
</evidence>
<name>A0AAU9IYZ8_9CILI</name>
<gene>
    <name evidence="2" type="ORF">BSTOLATCC_MIC16920</name>
</gene>
<reference evidence="2" key="1">
    <citation type="submission" date="2021-09" db="EMBL/GenBank/DDBJ databases">
        <authorList>
            <consortium name="AG Swart"/>
            <person name="Singh M."/>
            <person name="Singh A."/>
            <person name="Seah K."/>
            <person name="Emmerich C."/>
        </authorList>
    </citation>
    <scope>NUCLEOTIDE SEQUENCE</scope>
    <source>
        <strain evidence="2">ATCC30299</strain>
    </source>
</reference>
<dbReference type="AlphaFoldDB" id="A0AAU9IYZ8"/>
<protein>
    <submittedName>
        <fullName evidence="2">Uncharacterized protein</fullName>
    </submittedName>
</protein>
<accession>A0AAU9IYZ8</accession>
<keyword evidence="1" id="KW-1133">Transmembrane helix</keyword>
<dbReference type="EMBL" id="CAJZBQ010000016">
    <property type="protein sequence ID" value="CAG9316530.1"/>
    <property type="molecule type" value="Genomic_DNA"/>
</dbReference>
<sequence>MKKRLLNLYNDHPPSTNKFFSLPMEKGELLFTFIIRILVSIPIRTIELILGVIRWRCYTVPILPFPRSSSPLLPVARGRLVPLEIIGVGLACHLLISAFTYLLQPLYLNPQQ</sequence>
<evidence type="ECO:0000256" key="1">
    <source>
        <dbReference type="SAM" id="Phobius"/>
    </source>
</evidence>
<dbReference type="Proteomes" id="UP001162131">
    <property type="component" value="Unassembled WGS sequence"/>
</dbReference>
<comment type="caution">
    <text evidence="2">The sequence shown here is derived from an EMBL/GenBank/DDBJ whole genome shotgun (WGS) entry which is preliminary data.</text>
</comment>
<keyword evidence="3" id="KW-1185">Reference proteome</keyword>
<proteinExistence type="predicted"/>
<feature type="transmembrane region" description="Helical" evidence="1">
    <location>
        <begin position="80"/>
        <end position="103"/>
    </location>
</feature>
<evidence type="ECO:0000313" key="2">
    <source>
        <dbReference type="EMBL" id="CAG9316530.1"/>
    </source>
</evidence>
<keyword evidence="1" id="KW-0812">Transmembrane</keyword>
<organism evidence="2 3">
    <name type="scientific">Blepharisma stoltei</name>
    <dbReference type="NCBI Taxonomy" id="1481888"/>
    <lineage>
        <taxon>Eukaryota</taxon>
        <taxon>Sar</taxon>
        <taxon>Alveolata</taxon>
        <taxon>Ciliophora</taxon>
        <taxon>Postciliodesmatophora</taxon>
        <taxon>Heterotrichea</taxon>
        <taxon>Heterotrichida</taxon>
        <taxon>Blepharismidae</taxon>
        <taxon>Blepharisma</taxon>
    </lineage>
</organism>
<keyword evidence="1" id="KW-0472">Membrane</keyword>